<comment type="caution">
    <text evidence="1">The sequence shown here is derived from an EMBL/GenBank/DDBJ whole genome shotgun (WGS) entry which is preliminary data.</text>
</comment>
<dbReference type="Gene3D" id="3.40.1260.10">
    <property type="entry name" value="DsrEFH-like"/>
    <property type="match status" value="1"/>
</dbReference>
<gene>
    <name evidence="1" type="ORF">SCARUB_03099</name>
</gene>
<sequence length="92" mass="10427">MSVGLTLEDNRVTVVFLGDSVYLMLENKPELVSSGIIQKHIETLQLLKHRIIVEKEAFEKLDKSRIKYKNVEILNKTQIAEIVSAGDVVIAY</sequence>
<accession>A0A1E3X811</accession>
<dbReference type="AlphaFoldDB" id="A0A1E3X811"/>
<organism evidence="1 2">
    <name type="scientific">Candidatus Scalindua rubra</name>
    <dbReference type="NCBI Taxonomy" id="1872076"/>
    <lineage>
        <taxon>Bacteria</taxon>
        <taxon>Pseudomonadati</taxon>
        <taxon>Planctomycetota</taxon>
        <taxon>Candidatus Brocadiia</taxon>
        <taxon>Candidatus Brocadiales</taxon>
        <taxon>Candidatus Scalinduaceae</taxon>
        <taxon>Candidatus Scalindua</taxon>
    </lineage>
</organism>
<evidence type="ECO:0000313" key="2">
    <source>
        <dbReference type="Proteomes" id="UP000094056"/>
    </source>
</evidence>
<name>A0A1E3X811_9BACT</name>
<dbReference type="Proteomes" id="UP000094056">
    <property type="component" value="Unassembled WGS sequence"/>
</dbReference>
<dbReference type="SUPFAM" id="SSF75169">
    <property type="entry name" value="DsrEFH-like"/>
    <property type="match status" value="1"/>
</dbReference>
<dbReference type="InterPro" id="IPR027396">
    <property type="entry name" value="DsrEFH-like"/>
</dbReference>
<reference evidence="1 2" key="1">
    <citation type="submission" date="2016-07" db="EMBL/GenBank/DDBJ databases">
        <title>Draft genome of Scalindua rubra, obtained from a brine-seawater interface in the Red Sea, sheds light on salt adaptation in anammox bacteria.</title>
        <authorList>
            <person name="Speth D.R."/>
            <person name="Lagkouvardos I."/>
            <person name="Wang Y."/>
            <person name="Qian P.-Y."/>
            <person name="Dutilh B.E."/>
            <person name="Jetten M.S."/>
        </authorList>
    </citation>
    <scope>NUCLEOTIDE SEQUENCE [LARGE SCALE GENOMIC DNA]</scope>
    <source>
        <strain evidence="1">BSI-1</strain>
    </source>
</reference>
<proteinExistence type="predicted"/>
<evidence type="ECO:0008006" key="3">
    <source>
        <dbReference type="Google" id="ProtNLM"/>
    </source>
</evidence>
<dbReference type="EMBL" id="MAYW01000095">
    <property type="protein sequence ID" value="ODS31775.1"/>
    <property type="molecule type" value="Genomic_DNA"/>
</dbReference>
<evidence type="ECO:0000313" key="1">
    <source>
        <dbReference type="EMBL" id="ODS31775.1"/>
    </source>
</evidence>
<protein>
    <recommendedName>
        <fullName evidence="3">Sulfur reduction protein DsrE</fullName>
    </recommendedName>
</protein>